<reference evidence="6 7" key="1">
    <citation type="journal article" date="2015" name="Nature">
        <title>rRNA introns, odd ribosomes, and small enigmatic genomes across a large radiation of phyla.</title>
        <authorList>
            <person name="Brown C.T."/>
            <person name="Hug L.A."/>
            <person name="Thomas B.C."/>
            <person name="Sharon I."/>
            <person name="Castelle C.J."/>
            <person name="Singh A."/>
            <person name="Wilkins M.J."/>
            <person name="Williams K.H."/>
            <person name="Banfield J.F."/>
        </authorList>
    </citation>
    <scope>NUCLEOTIDE SEQUENCE [LARGE SCALE GENOMIC DNA]</scope>
</reference>
<comment type="similarity">
    <text evidence="1 4 5">Belongs to the bacterial ribosomal protein bL17 family.</text>
</comment>
<organism evidence="6 7">
    <name type="scientific">Candidatus Uhrbacteria bacterium GW2011_GWF2_39_13</name>
    <dbReference type="NCBI Taxonomy" id="1618995"/>
    <lineage>
        <taxon>Bacteria</taxon>
        <taxon>Candidatus Uhriibacteriota</taxon>
    </lineage>
</organism>
<dbReference type="PANTHER" id="PTHR14413:SF16">
    <property type="entry name" value="LARGE RIBOSOMAL SUBUNIT PROTEIN BL17M"/>
    <property type="match status" value="1"/>
</dbReference>
<evidence type="ECO:0000256" key="4">
    <source>
        <dbReference type="HAMAP-Rule" id="MF_01368"/>
    </source>
</evidence>
<dbReference type="Pfam" id="PF01196">
    <property type="entry name" value="Ribosomal_L17"/>
    <property type="match status" value="1"/>
</dbReference>
<accession>A0A0G0MLK1</accession>
<gene>
    <name evidence="4" type="primary">rplQ</name>
    <name evidence="6" type="ORF">UT30_C0002G0011</name>
</gene>
<protein>
    <recommendedName>
        <fullName evidence="4">Large ribosomal subunit protein bL17</fullName>
    </recommendedName>
</protein>
<dbReference type="GO" id="GO:0006412">
    <property type="term" value="P:translation"/>
    <property type="evidence" value="ECO:0007669"/>
    <property type="project" value="UniProtKB-UniRule"/>
</dbReference>
<dbReference type="InterPro" id="IPR036373">
    <property type="entry name" value="Ribosomal_bL17_sf"/>
</dbReference>
<dbReference type="PATRIC" id="fig|1618995.3.peg.109"/>
<comment type="subunit">
    <text evidence="4">Part of the 50S ribosomal subunit. Contacts protein L32.</text>
</comment>
<name>A0A0G0MLK1_9BACT</name>
<dbReference type="PANTHER" id="PTHR14413">
    <property type="entry name" value="RIBOSOMAL PROTEIN L17"/>
    <property type="match status" value="1"/>
</dbReference>
<proteinExistence type="inferred from homology"/>
<evidence type="ECO:0000256" key="5">
    <source>
        <dbReference type="RuleBase" id="RU000660"/>
    </source>
</evidence>
<dbReference type="NCBIfam" id="TIGR00059">
    <property type="entry name" value="L17"/>
    <property type="match status" value="1"/>
</dbReference>
<dbReference type="GO" id="GO:0022625">
    <property type="term" value="C:cytosolic large ribosomal subunit"/>
    <property type="evidence" value="ECO:0007669"/>
    <property type="project" value="TreeGrafter"/>
</dbReference>
<dbReference type="Proteomes" id="UP000033935">
    <property type="component" value="Unassembled WGS sequence"/>
</dbReference>
<dbReference type="GO" id="GO:0003735">
    <property type="term" value="F:structural constituent of ribosome"/>
    <property type="evidence" value="ECO:0007669"/>
    <property type="project" value="InterPro"/>
</dbReference>
<keyword evidence="3 4" id="KW-0687">Ribonucleoprotein</keyword>
<sequence>MRHRKKGKILGRVKASREALLRNLAANIILYEKITTTEAKAKAVKPFVEKAITSGKVASLTSRRKLMSFFYTEHPVKKIIEVLGPRYLKRPGGYTRIIKLGHRKNDGADMVQIELV</sequence>
<comment type="caution">
    <text evidence="6">The sequence shown here is derived from an EMBL/GenBank/DDBJ whole genome shotgun (WGS) entry which is preliminary data.</text>
</comment>
<evidence type="ECO:0000256" key="2">
    <source>
        <dbReference type="ARBA" id="ARBA00022980"/>
    </source>
</evidence>
<dbReference type="SUPFAM" id="SSF64263">
    <property type="entry name" value="Prokaryotic ribosomal protein L17"/>
    <property type="match status" value="1"/>
</dbReference>
<dbReference type="Gene3D" id="3.90.1030.10">
    <property type="entry name" value="Ribosomal protein L17"/>
    <property type="match status" value="1"/>
</dbReference>
<evidence type="ECO:0000313" key="7">
    <source>
        <dbReference type="Proteomes" id="UP000033935"/>
    </source>
</evidence>
<dbReference type="EMBL" id="LBWG01000002">
    <property type="protein sequence ID" value="KKR04894.1"/>
    <property type="molecule type" value="Genomic_DNA"/>
</dbReference>
<dbReference type="InterPro" id="IPR000456">
    <property type="entry name" value="Ribosomal_bL17"/>
</dbReference>
<evidence type="ECO:0000313" key="6">
    <source>
        <dbReference type="EMBL" id="KKR04894.1"/>
    </source>
</evidence>
<dbReference type="AlphaFoldDB" id="A0A0G0MLK1"/>
<keyword evidence="2 4" id="KW-0689">Ribosomal protein</keyword>
<dbReference type="HAMAP" id="MF_01368">
    <property type="entry name" value="Ribosomal_bL17"/>
    <property type="match status" value="1"/>
</dbReference>
<evidence type="ECO:0000256" key="1">
    <source>
        <dbReference type="ARBA" id="ARBA00008777"/>
    </source>
</evidence>
<evidence type="ECO:0000256" key="3">
    <source>
        <dbReference type="ARBA" id="ARBA00023274"/>
    </source>
</evidence>